<dbReference type="Pfam" id="PF13386">
    <property type="entry name" value="DsbD_2"/>
    <property type="match status" value="1"/>
</dbReference>
<dbReference type="PANTHER" id="PTHR42208">
    <property type="entry name" value="HEAVY METAL TRANSPORTER-RELATED"/>
    <property type="match status" value="1"/>
</dbReference>
<dbReference type="InterPro" id="IPR006121">
    <property type="entry name" value="HMA_dom"/>
</dbReference>
<keyword evidence="2" id="KW-1133">Transmembrane helix</keyword>
<dbReference type="InterPro" id="IPR039447">
    <property type="entry name" value="UreH-like_TM_dom"/>
</dbReference>
<dbReference type="SUPFAM" id="SSF55008">
    <property type="entry name" value="HMA, heavy metal-associated domain"/>
    <property type="match status" value="1"/>
</dbReference>
<dbReference type="Proteomes" id="UP000424673">
    <property type="component" value="Chromosome"/>
</dbReference>
<dbReference type="PROSITE" id="PS51782">
    <property type="entry name" value="LYSM"/>
    <property type="match status" value="1"/>
</dbReference>
<protein>
    <submittedName>
        <fullName evidence="5">LysM peptidoglycan-binding domain-containing protein</fullName>
    </submittedName>
</protein>
<dbReference type="Gene3D" id="2.60.40.420">
    <property type="entry name" value="Cupredoxins - blue copper proteins"/>
    <property type="match status" value="1"/>
</dbReference>
<feature type="transmembrane region" description="Helical" evidence="2">
    <location>
        <begin position="82"/>
        <end position="101"/>
    </location>
</feature>
<dbReference type="CDD" id="cd00118">
    <property type="entry name" value="LysM"/>
    <property type="match status" value="1"/>
</dbReference>
<proteinExistence type="predicted"/>
<feature type="domain" description="LysM" evidence="4">
    <location>
        <begin position="485"/>
        <end position="532"/>
    </location>
</feature>
<feature type="transmembrane region" description="Helical" evidence="2">
    <location>
        <begin position="193"/>
        <end position="215"/>
    </location>
</feature>
<dbReference type="Gene3D" id="3.10.350.10">
    <property type="entry name" value="LysM domain"/>
    <property type="match status" value="1"/>
</dbReference>
<dbReference type="PANTHER" id="PTHR42208:SF1">
    <property type="entry name" value="HEAVY METAL TRANSPORTER"/>
    <property type="match status" value="1"/>
</dbReference>
<evidence type="ECO:0000313" key="6">
    <source>
        <dbReference type="Proteomes" id="UP000424673"/>
    </source>
</evidence>
<sequence>MNESAITFHARGMHCHGCEHVIEAAVRKLAGVRSVSASYPTETVVVDYDADATNFSAIRNSVEQNGYRVVLTEEAQRRRSPFIRLAIIVAALAGLAALILFDTRWISAEGEPDIAQHMSLGLLFLLGLLTGFHCVGMCGAFVVSYAAADARAGRSSFVSHLSYGAGKTLSYTTIGAAFGWLGAFIAFTPMLRGIAGVAAGAFLLIFGLNMLGLFAPLRRFRFGLPGPLQNWVNREAGGARHRPFVIGLLNGLMIACGPLQAMYVMAAGTGSPVEGAKTLFVFGVGTLPVMLAFGALTTVLSGAVTHRLLTASGVIVVALGAVMINRGLILTGSGADLASLVTSWRSPAPVELAQPQQDPAAPKTQTIEMEANGLGFAPAHFTLLRGVPVKWVINATQVTNCNHRIVVPSLKLEFDIKPGLQTIEFTPEKTGVIPWSCWMGMMRGEFVVVDAKPAAPSLPSAPVASADQGAPQATQSPPPSAAAQKTYAVRRGDTLRAIAKRLYGDEKRWRDIAVANPALNHKKLRQGQIITLPADAPP</sequence>
<dbReference type="PROSITE" id="PS50846">
    <property type="entry name" value="HMA_2"/>
    <property type="match status" value="1"/>
</dbReference>
<dbReference type="InterPro" id="IPR008972">
    <property type="entry name" value="Cupredoxin"/>
</dbReference>
<keyword evidence="2" id="KW-0472">Membrane</keyword>
<feature type="domain" description="HMA" evidence="3">
    <location>
        <begin position="4"/>
        <end position="70"/>
    </location>
</feature>
<dbReference type="InterPro" id="IPR018392">
    <property type="entry name" value="LysM"/>
</dbReference>
<dbReference type="SUPFAM" id="SSF49503">
    <property type="entry name" value="Cupredoxins"/>
    <property type="match status" value="1"/>
</dbReference>
<feature type="transmembrane region" description="Helical" evidence="2">
    <location>
        <begin position="121"/>
        <end position="148"/>
    </location>
</feature>
<gene>
    <name evidence="5" type="ORF">F7D13_09780</name>
</gene>
<feature type="transmembrane region" description="Helical" evidence="2">
    <location>
        <begin position="278"/>
        <end position="296"/>
    </location>
</feature>
<name>A0ABX6EK21_9HYPH</name>
<dbReference type="InterPro" id="IPR036779">
    <property type="entry name" value="LysM_dom_sf"/>
</dbReference>
<accession>A0ABX6EK21</accession>
<dbReference type="Gene3D" id="3.30.70.100">
    <property type="match status" value="1"/>
</dbReference>
<evidence type="ECO:0000256" key="1">
    <source>
        <dbReference type="SAM" id="MobiDB-lite"/>
    </source>
</evidence>
<dbReference type="CDD" id="cd00371">
    <property type="entry name" value="HMA"/>
    <property type="match status" value="1"/>
</dbReference>
<feature type="compositionally biased region" description="Low complexity" evidence="1">
    <location>
        <begin position="458"/>
        <end position="475"/>
    </location>
</feature>
<evidence type="ECO:0000259" key="3">
    <source>
        <dbReference type="PROSITE" id="PS50846"/>
    </source>
</evidence>
<dbReference type="SMART" id="SM00257">
    <property type="entry name" value="LysM"/>
    <property type="match status" value="1"/>
</dbReference>
<evidence type="ECO:0000256" key="2">
    <source>
        <dbReference type="SAM" id="Phobius"/>
    </source>
</evidence>
<dbReference type="SUPFAM" id="SSF54106">
    <property type="entry name" value="LysM domain"/>
    <property type="match status" value="1"/>
</dbReference>
<reference evidence="5 6" key="2">
    <citation type="journal article" date="2021" name="AMB Express">
        <title>Isolation and characterisation of Methylocystis spp. for poly-3-hydroxybutyrate production using waste methane feedstocks.</title>
        <authorList>
            <person name="Rumah B.L."/>
            <person name="Stead C.E."/>
            <person name="Claxton Stevens B.H."/>
            <person name="Minton N.P."/>
            <person name="Grosse-Honebrink A."/>
            <person name="Zhang Y."/>
        </authorList>
    </citation>
    <scope>NUCLEOTIDE SEQUENCE [LARGE SCALE GENOMIC DNA]</scope>
    <source>
        <strain evidence="5 6">BRCS1</strain>
    </source>
</reference>
<organism evidence="5 6">
    <name type="scientific">Methylocystis rosea</name>
    <dbReference type="NCBI Taxonomy" id="173366"/>
    <lineage>
        <taxon>Bacteria</taxon>
        <taxon>Pseudomonadati</taxon>
        <taxon>Pseudomonadota</taxon>
        <taxon>Alphaproteobacteria</taxon>
        <taxon>Hyphomicrobiales</taxon>
        <taxon>Methylocystaceae</taxon>
        <taxon>Methylocystis</taxon>
    </lineage>
</organism>
<reference evidence="6" key="1">
    <citation type="submission" date="2019-09" db="EMBL/GenBank/DDBJ databases">
        <title>Isolation and complete genome sequencing of Methylocystis species.</title>
        <authorList>
            <person name="Rumah B.L."/>
            <person name="Stead C.E."/>
            <person name="Stevens B.C."/>
            <person name="Minton N.P."/>
            <person name="Grosse-Honebrink A."/>
            <person name="Zhang Y."/>
        </authorList>
    </citation>
    <scope>NUCLEOTIDE SEQUENCE [LARGE SCALE GENOMIC DNA]</scope>
    <source>
        <strain evidence="6">BRCS1</strain>
    </source>
</reference>
<dbReference type="InterPro" id="IPR028096">
    <property type="entry name" value="EfeO_Cupredoxin"/>
</dbReference>
<dbReference type="InterPro" id="IPR036163">
    <property type="entry name" value="HMA_dom_sf"/>
</dbReference>
<feature type="transmembrane region" description="Helical" evidence="2">
    <location>
        <begin position="244"/>
        <end position="266"/>
    </location>
</feature>
<dbReference type="Pfam" id="PF00403">
    <property type="entry name" value="HMA"/>
    <property type="match status" value="1"/>
</dbReference>
<evidence type="ECO:0000259" key="4">
    <source>
        <dbReference type="PROSITE" id="PS51782"/>
    </source>
</evidence>
<keyword evidence="2" id="KW-0812">Transmembrane</keyword>
<feature type="transmembrane region" description="Helical" evidence="2">
    <location>
        <begin position="308"/>
        <end position="329"/>
    </location>
</feature>
<evidence type="ECO:0000313" key="5">
    <source>
        <dbReference type="EMBL" id="QGM94296.1"/>
    </source>
</evidence>
<keyword evidence="6" id="KW-1185">Reference proteome</keyword>
<dbReference type="Pfam" id="PF13473">
    <property type="entry name" value="Cupredoxin_1"/>
    <property type="match status" value="1"/>
</dbReference>
<dbReference type="EMBL" id="CP044328">
    <property type="protein sequence ID" value="QGM94296.1"/>
    <property type="molecule type" value="Genomic_DNA"/>
</dbReference>
<dbReference type="RefSeq" id="WP_154452298.1">
    <property type="nucleotide sequence ID" value="NZ_CP044328.1"/>
</dbReference>
<feature type="region of interest" description="Disordered" evidence="1">
    <location>
        <begin position="458"/>
        <end position="486"/>
    </location>
</feature>